<name>A0A840EZJ7_9ACTN</name>
<evidence type="ECO:0000313" key="1">
    <source>
        <dbReference type="EMBL" id="MBB4135663.1"/>
    </source>
</evidence>
<dbReference type="AlphaFoldDB" id="A0A840EZJ7"/>
<dbReference type="Proteomes" id="UP000551501">
    <property type="component" value="Unassembled WGS sequence"/>
</dbReference>
<sequence length="317" mass="33226">MKVRRPAARWMTPVGVAVFAVLVATCGFLTSGSAAPTGDGVVGSPADRAARAATLAGAQSPSPGSSTRIGAVVVDRHTGEVAVSGAADEPMFTASLAKLMVAASIVDGARRAGVPVDPYDVDLIGRALGPSDDLAMNELWVRFDGVDVLRRLDTMWGLRQTAPPVDGSFWGATTTTAREVARVFDNVLGLPEFAREIVLGPMESAPPVAADGFDQLFGLRSEDLDSFTTVKQGWMCCLADTAHLHSAGVVGTDRRFIVVLVSRTPQTTATDWNSMRAALSAAALSAVNALGAEVRRPRTENPFAVVALPALRQSTRV</sequence>
<keyword evidence="2" id="KW-1185">Reference proteome</keyword>
<comment type="caution">
    <text evidence="1">The sequence shown here is derived from an EMBL/GenBank/DDBJ whole genome shotgun (WGS) entry which is preliminary data.</text>
</comment>
<gene>
    <name evidence="1" type="ORF">BKA16_002215</name>
</gene>
<evidence type="ECO:0008006" key="3">
    <source>
        <dbReference type="Google" id="ProtNLM"/>
    </source>
</evidence>
<protein>
    <recommendedName>
        <fullName evidence="3">Serine hydrolase</fullName>
    </recommendedName>
</protein>
<dbReference type="InterPro" id="IPR012338">
    <property type="entry name" value="Beta-lactam/transpept-like"/>
</dbReference>
<organism evidence="1 2">
    <name type="scientific">Gordonia humi</name>
    <dbReference type="NCBI Taxonomy" id="686429"/>
    <lineage>
        <taxon>Bacteria</taxon>
        <taxon>Bacillati</taxon>
        <taxon>Actinomycetota</taxon>
        <taxon>Actinomycetes</taxon>
        <taxon>Mycobacteriales</taxon>
        <taxon>Gordoniaceae</taxon>
        <taxon>Gordonia</taxon>
    </lineage>
</organism>
<evidence type="ECO:0000313" key="2">
    <source>
        <dbReference type="Proteomes" id="UP000551501"/>
    </source>
</evidence>
<accession>A0A840EZJ7</accession>
<dbReference type="RefSeq" id="WP_183370680.1">
    <property type="nucleotide sequence ID" value="NZ_BAABHL010000122.1"/>
</dbReference>
<reference evidence="1 2" key="1">
    <citation type="submission" date="2020-08" db="EMBL/GenBank/DDBJ databases">
        <title>Sequencing the genomes of 1000 actinobacteria strains.</title>
        <authorList>
            <person name="Klenk H.-P."/>
        </authorList>
    </citation>
    <scope>NUCLEOTIDE SEQUENCE [LARGE SCALE GENOMIC DNA]</scope>
    <source>
        <strain evidence="1 2">DSM 45298</strain>
    </source>
</reference>
<dbReference type="EMBL" id="JACIFP010000001">
    <property type="protein sequence ID" value="MBB4135663.1"/>
    <property type="molecule type" value="Genomic_DNA"/>
</dbReference>
<proteinExistence type="predicted"/>
<dbReference type="SUPFAM" id="SSF56601">
    <property type="entry name" value="beta-lactamase/transpeptidase-like"/>
    <property type="match status" value="1"/>
</dbReference>
<dbReference type="Gene3D" id="3.40.710.10">
    <property type="entry name" value="DD-peptidase/beta-lactamase superfamily"/>
    <property type="match status" value="1"/>
</dbReference>